<dbReference type="EMBL" id="CP036339">
    <property type="protein sequence ID" value="QDT76103.1"/>
    <property type="molecule type" value="Genomic_DNA"/>
</dbReference>
<keyword evidence="3" id="KW-1185">Reference proteome</keyword>
<proteinExistence type="predicted"/>
<dbReference type="AlphaFoldDB" id="A0A517U677"/>
<dbReference type="OrthoDB" id="289861at2"/>
<dbReference type="InterPro" id="IPR027383">
    <property type="entry name" value="Znf_put"/>
</dbReference>
<protein>
    <recommendedName>
        <fullName evidence="1">Putative zinc-finger domain-containing protein</fullName>
    </recommendedName>
</protein>
<evidence type="ECO:0000313" key="3">
    <source>
        <dbReference type="Proteomes" id="UP000317909"/>
    </source>
</evidence>
<feature type="domain" description="Putative zinc-finger" evidence="1">
    <location>
        <begin position="14"/>
        <end position="48"/>
    </location>
</feature>
<organism evidence="2 3">
    <name type="scientific">Lacipirellula limnantheis</name>
    <dbReference type="NCBI Taxonomy" id="2528024"/>
    <lineage>
        <taxon>Bacteria</taxon>
        <taxon>Pseudomonadati</taxon>
        <taxon>Planctomycetota</taxon>
        <taxon>Planctomycetia</taxon>
        <taxon>Pirellulales</taxon>
        <taxon>Lacipirellulaceae</taxon>
        <taxon>Lacipirellula</taxon>
    </lineage>
</organism>
<name>A0A517U677_9BACT</name>
<dbReference type="KEGG" id="llh:I41_53480"/>
<evidence type="ECO:0000259" key="1">
    <source>
        <dbReference type="Pfam" id="PF13490"/>
    </source>
</evidence>
<gene>
    <name evidence="2" type="ORF">I41_53480</name>
</gene>
<sequence>MKERSKLSAWNLDCRAASELASESLDRPLGRGERLALRLHQLICPPCRHLIAQFHTVRRAVASLPTPWRRVWSEESIGLSAERRDAIKQLLQEASRSDEAD</sequence>
<evidence type="ECO:0000313" key="2">
    <source>
        <dbReference type="EMBL" id="QDT76103.1"/>
    </source>
</evidence>
<dbReference type="Proteomes" id="UP000317909">
    <property type="component" value="Chromosome"/>
</dbReference>
<accession>A0A517U677</accession>
<dbReference type="Pfam" id="PF13490">
    <property type="entry name" value="zf-HC2"/>
    <property type="match status" value="1"/>
</dbReference>
<reference evidence="2 3" key="1">
    <citation type="submission" date="2019-02" db="EMBL/GenBank/DDBJ databases">
        <title>Deep-cultivation of Planctomycetes and their phenomic and genomic characterization uncovers novel biology.</title>
        <authorList>
            <person name="Wiegand S."/>
            <person name="Jogler M."/>
            <person name="Boedeker C."/>
            <person name="Pinto D."/>
            <person name="Vollmers J."/>
            <person name="Rivas-Marin E."/>
            <person name="Kohn T."/>
            <person name="Peeters S.H."/>
            <person name="Heuer A."/>
            <person name="Rast P."/>
            <person name="Oberbeckmann S."/>
            <person name="Bunk B."/>
            <person name="Jeske O."/>
            <person name="Meyerdierks A."/>
            <person name="Storesund J.E."/>
            <person name="Kallscheuer N."/>
            <person name="Luecker S."/>
            <person name="Lage O.M."/>
            <person name="Pohl T."/>
            <person name="Merkel B.J."/>
            <person name="Hornburger P."/>
            <person name="Mueller R.-W."/>
            <person name="Bruemmer F."/>
            <person name="Labrenz M."/>
            <person name="Spormann A.M."/>
            <person name="Op den Camp H."/>
            <person name="Overmann J."/>
            <person name="Amann R."/>
            <person name="Jetten M.S.M."/>
            <person name="Mascher T."/>
            <person name="Medema M.H."/>
            <person name="Devos D.P."/>
            <person name="Kaster A.-K."/>
            <person name="Ovreas L."/>
            <person name="Rohde M."/>
            <person name="Galperin M.Y."/>
            <person name="Jogler C."/>
        </authorList>
    </citation>
    <scope>NUCLEOTIDE SEQUENCE [LARGE SCALE GENOMIC DNA]</scope>
    <source>
        <strain evidence="2 3">I41</strain>
    </source>
</reference>
<dbReference type="RefSeq" id="WP_145435853.1">
    <property type="nucleotide sequence ID" value="NZ_CP036339.1"/>
</dbReference>